<accession>A0A448T307</accession>
<feature type="region of interest" description="Disordered" evidence="5">
    <location>
        <begin position="117"/>
        <end position="147"/>
    </location>
</feature>
<dbReference type="GO" id="GO:0043023">
    <property type="term" value="F:ribosomal large subunit binding"/>
    <property type="evidence" value="ECO:0007669"/>
    <property type="project" value="InterPro"/>
</dbReference>
<sequence>MQENTKLIMMKNRHEKEENDTEVRLDKWLWAARFYKTRSIAKAMIEGGKVHYNGQRAKVSKAVEIGAIIKLRQGNEEKEVEVLALSDQRRGAPEAQLLYNETEKSIKHREAMAFARKANALSMPHPDRRPNKKERRDLIKFKEQEFS</sequence>
<proteinExistence type="inferred from homology"/>
<feature type="compositionally biased region" description="Basic and acidic residues" evidence="5">
    <location>
        <begin position="125"/>
        <end position="147"/>
    </location>
</feature>
<dbReference type="PIRSF" id="PIRSF016821">
    <property type="entry name" value="HSP15"/>
    <property type="match status" value="1"/>
</dbReference>
<dbReference type="GO" id="GO:0003677">
    <property type="term" value="F:DNA binding"/>
    <property type="evidence" value="ECO:0007669"/>
    <property type="project" value="UniProtKB-KW"/>
</dbReference>
<feature type="domain" description="RNA-binding S4" evidence="6">
    <location>
        <begin position="23"/>
        <end position="86"/>
    </location>
</feature>
<dbReference type="InterPro" id="IPR025708">
    <property type="entry name" value="HSP15"/>
</dbReference>
<dbReference type="PROSITE" id="PS50889">
    <property type="entry name" value="S4"/>
    <property type="match status" value="1"/>
</dbReference>
<dbReference type="EMBL" id="LR134495">
    <property type="protein sequence ID" value="VEI74332.1"/>
    <property type="molecule type" value="Genomic_DNA"/>
</dbReference>
<dbReference type="AlphaFoldDB" id="A0A448T307"/>
<comment type="similarity">
    <text evidence="1 4">Belongs to the HSP15 family.</text>
</comment>
<keyword evidence="2 4" id="KW-0694">RNA-binding</keyword>
<keyword evidence="3 4" id="KW-0238">DNA-binding</keyword>
<reference evidence="7" key="1">
    <citation type="submission" date="2018-12" db="EMBL/GenBank/DDBJ databases">
        <authorList>
            <consortium name="Pathogen Informatics"/>
        </authorList>
    </citation>
    <scope>NUCLEOTIDE SEQUENCE [LARGE SCALE GENOMIC DNA]</scope>
    <source>
        <strain evidence="7">NCTC10643</strain>
    </source>
</reference>
<evidence type="ECO:0000256" key="1">
    <source>
        <dbReference type="ARBA" id="ARBA00008396"/>
    </source>
</evidence>
<evidence type="ECO:0000313" key="7">
    <source>
        <dbReference type="EMBL" id="VEI74332.1"/>
    </source>
</evidence>
<evidence type="ECO:0000256" key="3">
    <source>
        <dbReference type="ARBA" id="ARBA00023125"/>
    </source>
</evidence>
<dbReference type="Proteomes" id="UP000271188">
    <property type="component" value="Chromosome"/>
</dbReference>
<protein>
    <recommendedName>
        <fullName evidence="4">Heat shock protein 15</fullName>
    </recommendedName>
</protein>
<dbReference type="SUPFAM" id="SSF55174">
    <property type="entry name" value="Alpha-L RNA-binding motif"/>
    <property type="match status" value="1"/>
</dbReference>
<dbReference type="InterPro" id="IPR002942">
    <property type="entry name" value="S4_RNA-bd"/>
</dbReference>
<evidence type="ECO:0000313" key="8">
    <source>
        <dbReference type="Proteomes" id="UP000271188"/>
    </source>
</evidence>
<dbReference type="CDD" id="cd00165">
    <property type="entry name" value="S4"/>
    <property type="match status" value="1"/>
</dbReference>
<dbReference type="GO" id="GO:0003727">
    <property type="term" value="F:single-stranded RNA binding"/>
    <property type="evidence" value="ECO:0007669"/>
    <property type="project" value="InterPro"/>
</dbReference>
<organism evidence="7 8">
    <name type="scientific">Mannheimia haemolytica</name>
    <name type="common">Pasteurella haemolytica</name>
    <dbReference type="NCBI Taxonomy" id="75985"/>
    <lineage>
        <taxon>Bacteria</taxon>
        <taxon>Pseudomonadati</taxon>
        <taxon>Pseudomonadota</taxon>
        <taxon>Gammaproteobacteria</taxon>
        <taxon>Pasteurellales</taxon>
        <taxon>Pasteurellaceae</taxon>
        <taxon>Mannheimia</taxon>
    </lineage>
</organism>
<keyword evidence="7" id="KW-0346">Stress response</keyword>
<dbReference type="Pfam" id="PF01479">
    <property type="entry name" value="S4"/>
    <property type="match status" value="1"/>
</dbReference>
<name>A0A448T307_MANHA</name>
<evidence type="ECO:0000256" key="4">
    <source>
        <dbReference type="PIRNR" id="PIRNR016821"/>
    </source>
</evidence>
<evidence type="ECO:0000259" key="6">
    <source>
        <dbReference type="SMART" id="SM00363"/>
    </source>
</evidence>
<evidence type="ECO:0000256" key="2">
    <source>
        <dbReference type="ARBA" id="ARBA00022884"/>
    </source>
</evidence>
<gene>
    <name evidence="7" type="primary">hslR</name>
    <name evidence="7" type="ORF">NCTC10643_00118</name>
</gene>
<dbReference type="GO" id="GO:0034605">
    <property type="term" value="P:cellular response to heat"/>
    <property type="evidence" value="ECO:0007669"/>
    <property type="project" value="InterPro"/>
</dbReference>
<dbReference type="InterPro" id="IPR036986">
    <property type="entry name" value="S4_RNA-bd_sf"/>
</dbReference>
<dbReference type="NCBIfam" id="NF007673">
    <property type="entry name" value="PRK10348.1"/>
    <property type="match status" value="1"/>
</dbReference>
<dbReference type="Gene3D" id="3.10.290.10">
    <property type="entry name" value="RNA-binding S4 domain"/>
    <property type="match status" value="1"/>
</dbReference>
<evidence type="ECO:0000256" key="5">
    <source>
        <dbReference type="SAM" id="MobiDB-lite"/>
    </source>
</evidence>
<dbReference type="SMART" id="SM00363">
    <property type="entry name" value="S4"/>
    <property type="match status" value="1"/>
</dbReference>